<accession>A0A177EJQ1</accession>
<dbReference type="OrthoDB" id="2195287at2759"/>
<feature type="region of interest" description="Disordered" evidence="1">
    <location>
        <begin position="212"/>
        <end position="234"/>
    </location>
</feature>
<sequence>MRNEAVRLILIVSALVCSVVGKRGSHGRHRGHHHRHHMASLLGKEEKSGIFISSYIGNHYISAKHGILKAVPKHENAVLFDVGIKSDKAKKDSPLSLFLWDKGVKHIVTYNSLGEGINVEIPVEENDETMSDATIFREVITHNAKNPVYEIVSVYRKNMCITPDPVIGDYHLQRCSNGGNDLQLFRLVTYSEAQAQEEKSRKHSPFNMKKFLGGSKIPTTSSVTASSNGPIFKD</sequence>
<name>A0A177EJQ1_9MICR</name>
<dbReference type="RefSeq" id="XP_067545670.1">
    <property type="nucleotide sequence ID" value="XM_067689514.1"/>
</dbReference>
<dbReference type="VEuPathDB" id="MicrosporidiaDB:NEDG_02096"/>
<feature type="compositionally biased region" description="Polar residues" evidence="1">
    <location>
        <begin position="217"/>
        <end position="234"/>
    </location>
</feature>
<evidence type="ECO:0000256" key="1">
    <source>
        <dbReference type="SAM" id="MobiDB-lite"/>
    </source>
</evidence>
<feature type="signal peptide" evidence="2">
    <location>
        <begin position="1"/>
        <end position="21"/>
    </location>
</feature>
<dbReference type="GeneID" id="93648446"/>
<feature type="chain" id="PRO_5008060516" description="Ricin B lectin domain-containing protein" evidence="2">
    <location>
        <begin position="22"/>
        <end position="234"/>
    </location>
</feature>
<evidence type="ECO:0000256" key="2">
    <source>
        <dbReference type="SAM" id="SignalP"/>
    </source>
</evidence>
<evidence type="ECO:0000313" key="3">
    <source>
        <dbReference type="EMBL" id="OAG32177.1"/>
    </source>
</evidence>
<organism evidence="3 4">
    <name type="scientific">Nematocida displodere</name>
    <dbReference type="NCBI Taxonomy" id="1805483"/>
    <lineage>
        <taxon>Eukaryota</taxon>
        <taxon>Fungi</taxon>
        <taxon>Fungi incertae sedis</taxon>
        <taxon>Microsporidia</taxon>
        <taxon>Nematocida</taxon>
    </lineage>
</organism>
<keyword evidence="2" id="KW-0732">Signal</keyword>
<dbReference type="EMBL" id="LTDL01000011">
    <property type="protein sequence ID" value="OAG32177.1"/>
    <property type="molecule type" value="Genomic_DNA"/>
</dbReference>
<evidence type="ECO:0000313" key="4">
    <source>
        <dbReference type="Proteomes" id="UP000185944"/>
    </source>
</evidence>
<comment type="caution">
    <text evidence="3">The sequence shown here is derived from an EMBL/GenBank/DDBJ whole genome shotgun (WGS) entry which is preliminary data.</text>
</comment>
<reference evidence="3 4" key="1">
    <citation type="submission" date="2016-02" db="EMBL/GenBank/DDBJ databases">
        <title>Discovery of a natural microsporidian pathogen with a broad tissue tropism in Caenorhabditis elegans.</title>
        <authorList>
            <person name="Luallen R.J."/>
            <person name="Reinke A.W."/>
            <person name="Tong L."/>
            <person name="Botts M.R."/>
            <person name="Felix M.-A."/>
            <person name="Troemel E.R."/>
        </authorList>
    </citation>
    <scope>NUCLEOTIDE SEQUENCE [LARGE SCALE GENOMIC DNA]</scope>
    <source>
        <strain evidence="3 4">JUm2807</strain>
    </source>
</reference>
<dbReference type="AlphaFoldDB" id="A0A177EJQ1"/>
<evidence type="ECO:0008006" key="5">
    <source>
        <dbReference type="Google" id="ProtNLM"/>
    </source>
</evidence>
<dbReference type="Proteomes" id="UP000185944">
    <property type="component" value="Unassembled WGS sequence"/>
</dbReference>
<gene>
    <name evidence="3" type="ORF">NEDG_02096</name>
</gene>
<proteinExistence type="predicted"/>
<keyword evidence="4" id="KW-1185">Reference proteome</keyword>
<protein>
    <recommendedName>
        <fullName evidence="5">Ricin B lectin domain-containing protein</fullName>
    </recommendedName>
</protein>